<keyword evidence="5 7" id="KW-1133">Transmembrane helix</keyword>
<evidence type="ECO:0000259" key="8">
    <source>
        <dbReference type="PROSITE" id="PS50929"/>
    </source>
</evidence>
<evidence type="ECO:0000313" key="10">
    <source>
        <dbReference type="Proteomes" id="UP001392437"/>
    </source>
</evidence>
<evidence type="ECO:0000313" key="9">
    <source>
        <dbReference type="EMBL" id="KAK8130251.1"/>
    </source>
</evidence>
<reference evidence="9 10" key="1">
    <citation type="submission" date="2023-01" db="EMBL/GenBank/DDBJ databases">
        <title>Analysis of 21 Apiospora genomes using comparative genomics revels a genus with tremendous synthesis potential of carbohydrate active enzymes and secondary metabolites.</title>
        <authorList>
            <person name="Sorensen T."/>
        </authorList>
    </citation>
    <scope>NUCLEOTIDE SEQUENCE [LARGE SCALE GENOMIC DNA]</scope>
    <source>
        <strain evidence="9 10">CBS 117206</strain>
    </source>
</reference>
<keyword evidence="4" id="KW-0067">ATP-binding</keyword>
<dbReference type="PROSITE" id="PS50929">
    <property type="entry name" value="ABC_TM1F"/>
    <property type="match status" value="1"/>
</dbReference>
<keyword evidence="3" id="KW-0547">Nucleotide-binding</keyword>
<sequence>MTDQGTITNLFSQDLNLIDTELPKALNTLYNSFVAIGQAAVIATSSPYIAISYPFLMTLMCTLQRFYLRTSGQLRILDLEAKSPLYTHFLDTTNGIVTIRAFGSVL</sequence>
<dbReference type="InterPro" id="IPR011527">
    <property type="entry name" value="ABC1_TM_dom"/>
</dbReference>
<dbReference type="EMBL" id="JAQQWP010000002">
    <property type="protein sequence ID" value="KAK8130251.1"/>
    <property type="molecule type" value="Genomic_DNA"/>
</dbReference>
<evidence type="ECO:0000256" key="4">
    <source>
        <dbReference type="ARBA" id="ARBA00022840"/>
    </source>
</evidence>
<protein>
    <recommendedName>
        <fullName evidence="8">ABC transmembrane type-1 domain-containing protein</fullName>
    </recommendedName>
</protein>
<evidence type="ECO:0000256" key="1">
    <source>
        <dbReference type="ARBA" id="ARBA00022448"/>
    </source>
</evidence>
<dbReference type="SUPFAM" id="SSF90123">
    <property type="entry name" value="ABC transporter transmembrane region"/>
    <property type="match status" value="1"/>
</dbReference>
<dbReference type="PANTHER" id="PTHR24223:SF345">
    <property type="entry name" value="ABC MULTIDRUG TRANSPORTER (EUROFUNG)"/>
    <property type="match status" value="1"/>
</dbReference>
<comment type="caution">
    <text evidence="9">The sequence shown here is derived from an EMBL/GenBank/DDBJ whole genome shotgun (WGS) entry which is preliminary data.</text>
</comment>
<dbReference type="Proteomes" id="UP001392437">
    <property type="component" value="Unassembled WGS sequence"/>
</dbReference>
<evidence type="ECO:0000256" key="6">
    <source>
        <dbReference type="ARBA" id="ARBA00023136"/>
    </source>
</evidence>
<keyword evidence="10" id="KW-1185">Reference proteome</keyword>
<dbReference type="AlphaFoldDB" id="A0AAW0R8Z2"/>
<evidence type="ECO:0000256" key="5">
    <source>
        <dbReference type="ARBA" id="ARBA00022989"/>
    </source>
</evidence>
<gene>
    <name evidence="9" type="ORF">PG999_002631</name>
</gene>
<feature type="transmembrane region" description="Helical" evidence="7">
    <location>
        <begin position="33"/>
        <end position="56"/>
    </location>
</feature>
<keyword evidence="1" id="KW-0813">Transport</keyword>
<evidence type="ECO:0000256" key="3">
    <source>
        <dbReference type="ARBA" id="ARBA00022741"/>
    </source>
</evidence>
<dbReference type="GO" id="GO:0016020">
    <property type="term" value="C:membrane"/>
    <property type="evidence" value="ECO:0007669"/>
    <property type="project" value="InterPro"/>
</dbReference>
<organism evidence="9 10">
    <name type="scientific">Apiospora kogelbergensis</name>
    <dbReference type="NCBI Taxonomy" id="1337665"/>
    <lineage>
        <taxon>Eukaryota</taxon>
        <taxon>Fungi</taxon>
        <taxon>Dikarya</taxon>
        <taxon>Ascomycota</taxon>
        <taxon>Pezizomycotina</taxon>
        <taxon>Sordariomycetes</taxon>
        <taxon>Xylariomycetidae</taxon>
        <taxon>Amphisphaeriales</taxon>
        <taxon>Apiosporaceae</taxon>
        <taxon>Apiospora</taxon>
    </lineage>
</organism>
<proteinExistence type="predicted"/>
<dbReference type="Gene3D" id="1.20.1560.10">
    <property type="entry name" value="ABC transporter type 1, transmembrane domain"/>
    <property type="match status" value="1"/>
</dbReference>
<accession>A0AAW0R8Z2</accession>
<dbReference type="Pfam" id="PF00664">
    <property type="entry name" value="ABC_membrane"/>
    <property type="match status" value="1"/>
</dbReference>
<dbReference type="GO" id="GO:0005524">
    <property type="term" value="F:ATP binding"/>
    <property type="evidence" value="ECO:0007669"/>
    <property type="project" value="UniProtKB-KW"/>
</dbReference>
<keyword evidence="6 7" id="KW-0472">Membrane</keyword>
<dbReference type="InterPro" id="IPR036640">
    <property type="entry name" value="ABC1_TM_sf"/>
</dbReference>
<dbReference type="InterPro" id="IPR050173">
    <property type="entry name" value="ABC_transporter_C-like"/>
</dbReference>
<evidence type="ECO:0000256" key="2">
    <source>
        <dbReference type="ARBA" id="ARBA00022692"/>
    </source>
</evidence>
<keyword evidence="2 7" id="KW-0812">Transmembrane</keyword>
<dbReference type="PANTHER" id="PTHR24223">
    <property type="entry name" value="ATP-BINDING CASSETTE SUB-FAMILY C"/>
    <property type="match status" value="1"/>
</dbReference>
<feature type="domain" description="ABC transmembrane type-1" evidence="8">
    <location>
        <begin position="1"/>
        <end position="103"/>
    </location>
</feature>
<name>A0AAW0R8Z2_9PEZI</name>
<dbReference type="GO" id="GO:0140359">
    <property type="term" value="F:ABC-type transporter activity"/>
    <property type="evidence" value="ECO:0007669"/>
    <property type="project" value="InterPro"/>
</dbReference>
<evidence type="ECO:0000256" key="7">
    <source>
        <dbReference type="SAM" id="Phobius"/>
    </source>
</evidence>